<comment type="subcellular location">
    <subcellularLocation>
        <location evidence="1">Membrane</location>
    </subcellularLocation>
</comment>
<dbReference type="InterPro" id="IPR001733">
    <property type="entry name" value="Peptidase_S26B"/>
</dbReference>
<sequence>MTLPPSKQTNSTRGKLANRLALRRAAKARRNAREARRSGAPHAKVTLRGKLSNRLALRRAAKARRQARTTRTSDAAEPQQSVDSRRESTTASAPTPATDGGERAAVVPSADVFGESADTDDDSQETARSPAAAGATATATEPAAPKRSLGRTVLNVVGIALLIALVVPFAVYAVPDLAGADQSYVVLTGSMTPAIAPGDVVIVDSVDPATIAVGDVVTFERAANNPPVTHRVIEVVQTENGPAYVTKGDANEDPDTSLVYPNQLVGRVLVTFPYIGHVIEFGNSTNGFLLLVVTPFALLILTEIAAFVRSGRGDEGETAAASAAAVPTAAETTNAAGSAETAETDEPEGFVLTANDLNLALLSFALFAGYAAYVAYTYRGTLTLGVAVATVTALLLGLGVRLFGFRSSESEPAAAATDGGVDEGGEH</sequence>
<reference evidence="8" key="1">
    <citation type="submission" date="2016-10" db="EMBL/GenBank/DDBJ databases">
        <authorList>
            <person name="Varghese N."/>
            <person name="Submissions S."/>
        </authorList>
    </citation>
    <scope>NUCLEOTIDE SEQUENCE [LARGE SCALE GENOMIC DNA]</scope>
    <source>
        <strain evidence="8">CGMCC 1.10119</strain>
    </source>
</reference>
<evidence type="ECO:0000256" key="4">
    <source>
        <dbReference type="ARBA" id="ARBA00023136"/>
    </source>
</evidence>
<dbReference type="InterPro" id="IPR019533">
    <property type="entry name" value="Peptidase_S26"/>
</dbReference>
<keyword evidence="8" id="KW-1185">Reference proteome</keyword>
<dbReference type="OrthoDB" id="4822at2157"/>
<dbReference type="NCBIfam" id="TIGR02228">
    <property type="entry name" value="sigpep_I_arch"/>
    <property type="match status" value="1"/>
</dbReference>
<dbReference type="GO" id="GO:0006465">
    <property type="term" value="P:signal peptide processing"/>
    <property type="evidence" value="ECO:0007669"/>
    <property type="project" value="InterPro"/>
</dbReference>
<feature type="compositionally biased region" description="Low complexity" evidence="5">
    <location>
        <begin position="126"/>
        <end position="145"/>
    </location>
</feature>
<feature type="compositionally biased region" description="Basic residues" evidence="5">
    <location>
        <begin position="56"/>
        <end position="68"/>
    </location>
</feature>
<proteinExistence type="predicted"/>
<feature type="transmembrane region" description="Helical" evidence="6">
    <location>
        <begin position="153"/>
        <end position="174"/>
    </location>
</feature>
<accession>A0A1G9SMP7</accession>
<evidence type="ECO:0000313" key="8">
    <source>
        <dbReference type="Proteomes" id="UP000199451"/>
    </source>
</evidence>
<dbReference type="GO" id="GO:0004252">
    <property type="term" value="F:serine-type endopeptidase activity"/>
    <property type="evidence" value="ECO:0007669"/>
    <property type="project" value="InterPro"/>
</dbReference>
<evidence type="ECO:0000256" key="6">
    <source>
        <dbReference type="SAM" id="Phobius"/>
    </source>
</evidence>
<dbReference type="InterPro" id="IPR036286">
    <property type="entry name" value="LexA/Signal_pep-like_sf"/>
</dbReference>
<feature type="compositionally biased region" description="Low complexity" evidence="5">
    <location>
        <begin position="89"/>
        <end position="98"/>
    </location>
</feature>
<keyword evidence="3 6" id="KW-1133">Transmembrane helix</keyword>
<evidence type="ECO:0000256" key="5">
    <source>
        <dbReference type="SAM" id="MobiDB-lite"/>
    </source>
</evidence>
<feature type="transmembrane region" description="Helical" evidence="6">
    <location>
        <begin position="288"/>
        <end position="308"/>
    </location>
</feature>
<dbReference type="CDD" id="cd06530">
    <property type="entry name" value="S26_SPase_I"/>
    <property type="match status" value="1"/>
</dbReference>
<feature type="transmembrane region" description="Helical" evidence="6">
    <location>
        <begin position="382"/>
        <end position="403"/>
    </location>
</feature>
<feature type="region of interest" description="Disordered" evidence="5">
    <location>
        <begin position="24"/>
        <end position="145"/>
    </location>
</feature>
<keyword evidence="2 6" id="KW-0812">Transmembrane</keyword>
<dbReference type="PANTHER" id="PTHR10806">
    <property type="entry name" value="SIGNAL PEPTIDASE COMPLEX CATALYTIC SUBUNIT SEC11"/>
    <property type="match status" value="1"/>
</dbReference>
<dbReference type="GO" id="GO:0016020">
    <property type="term" value="C:membrane"/>
    <property type="evidence" value="ECO:0007669"/>
    <property type="project" value="UniProtKB-SubCell"/>
</dbReference>
<dbReference type="PRINTS" id="PR00728">
    <property type="entry name" value="SIGNALPTASE"/>
</dbReference>
<protein>
    <submittedName>
        <fullName evidence="7">Signal peptidase I</fullName>
    </submittedName>
</protein>
<evidence type="ECO:0000256" key="2">
    <source>
        <dbReference type="ARBA" id="ARBA00022692"/>
    </source>
</evidence>
<dbReference type="Proteomes" id="UP000199451">
    <property type="component" value="Unassembled WGS sequence"/>
</dbReference>
<evidence type="ECO:0000256" key="3">
    <source>
        <dbReference type="ARBA" id="ARBA00022989"/>
    </source>
</evidence>
<dbReference type="SUPFAM" id="SSF51306">
    <property type="entry name" value="LexA/Signal peptidase"/>
    <property type="match status" value="1"/>
</dbReference>
<dbReference type="PANTHER" id="PTHR10806:SF6">
    <property type="entry name" value="SIGNAL PEPTIDASE COMPLEX CATALYTIC SUBUNIT SEC11"/>
    <property type="match status" value="1"/>
</dbReference>
<evidence type="ECO:0000313" key="7">
    <source>
        <dbReference type="EMBL" id="SDM36607.1"/>
    </source>
</evidence>
<dbReference type="RefSeq" id="WP_089695763.1">
    <property type="nucleotide sequence ID" value="NZ_FNHL01000002.1"/>
</dbReference>
<dbReference type="EMBL" id="FNHL01000002">
    <property type="protein sequence ID" value="SDM36607.1"/>
    <property type="molecule type" value="Genomic_DNA"/>
</dbReference>
<evidence type="ECO:0000256" key="1">
    <source>
        <dbReference type="ARBA" id="ARBA00004370"/>
    </source>
</evidence>
<dbReference type="AlphaFoldDB" id="A0A1G9SMP7"/>
<gene>
    <name evidence="7" type="ORF">SAMN04487949_1422</name>
</gene>
<name>A0A1G9SMP7_9EURY</name>
<dbReference type="STRING" id="660521.SAMN04487949_1422"/>
<organism evidence="7 8">
    <name type="scientific">Halogranum gelatinilyticum</name>
    <dbReference type="NCBI Taxonomy" id="660521"/>
    <lineage>
        <taxon>Archaea</taxon>
        <taxon>Methanobacteriati</taxon>
        <taxon>Methanobacteriota</taxon>
        <taxon>Stenosarchaea group</taxon>
        <taxon>Halobacteria</taxon>
        <taxon>Halobacteriales</taxon>
        <taxon>Haloferacaceae</taxon>
    </lineage>
</organism>
<feature type="transmembrane region" description="Helical" evidence="6">
    <location>
        <begin position="357"/>
        <end position="376"/>
    </location>
</feature>
<keyword evidence="4 6" id="KW-0472">Membrane</keyword>